<dbReference type="PROSITE" id="PS51272">
    <property type="entry name" value="SLH"/>
    <property type="match status" value="3"/>
</dbReference>
<dbReference type="Pfam" id="PF12565">
    <property type="entry name" value="DUF3747"/>
    <property type="match status" value="1"/>
</dbReference>
<dbReference type="InterPro" id="IPR001119">
    <property type="entry name" value="SLH_dom"/>
</dbReference>
<feature type="domain" description="SLH" evidence="3">
    <location>
        <begin position="323"/>
        <end position="386"/>
    </location>
</feature>
<comment type="caution">
    <text evidence="4">The sequence shown here is derived from an EMBL/GenBank/DDBJ whole genome shotgun (WGS) entry which is preliminary data.</text>
</comment>
<feature type="compositionally biased region" description="Pro residues" evidence="1">
    <location>
        <begin position="239"/>
        <end position="259"/>
    </location>
</feature>
<protein>
    <recommendedName>
        <fullName evidence="3">SLH domain-containing protein</fullName>
    </recommendedName>
</protein>
<evidence type="ECO:0000313" key="4">
    <source>
        <dbReference type="EMBL" id="KPQ34000.1"/>
    </source>
</evidence>
<dbReference type="AlphaFoldDB" id="A0A0P7ZUN1"/>
<dbReference type="PANTHER" id="PTHR43308:SF5">
    <property type="entry name" value="S-LAYER PROTEIN _ PEPTIDOGLYCAN ENDO-BETA-N-ACETYLGLUCOSAMINIDASE"/>
    <property type="match status" value="1"/>
</dbReference>
<keyword evidence="2" id="KW-0732">Signal</keyword>
<organism evidence="4 5">
    <name type="scientific">Phormidesmis priestleyi Ana</name>
    <dbReference type="NCBI Taxonomy" id="1666911"/>
    <lineage>
        <taxon>Bacteria</taxon>
        <taxon>Bacillati</taxon>
        <taxon>Cyanobacteriota</taxon>
        <taxon>Cyanophyceae</taxon>
        <taxon>Leptolyngbyales</taxon>
        <taxon>Leptolyngbyaceae</taxon>
        <taxon>Phormidesmis</taxon>
    </lineage>
</organism>
<dbReference type="Pfam" id="PF00395">
    <property type="entry name" value="SLH"/>
    <property type="match status" value="2"/>
</dbReference>
<sequence length="454" mass="48572">MKSLRLTIAALATAAIAITASNVPSVLAQGTPTADPADTEMTMPAAPAQGNMVESDATSQPNSSLFGAQETSQDPYILVAQPTSRLGGRQRYGLMIIEQKRSEPLCYSTTGSNPTQVNILLLNFDFSGICGKSTDTNGYIVRVNGQDIAYDPTIEEKDGVLVMYGMPRRSAGSDARPIIIGQTDGIAANGFTKITMRPGWRLTRQTYTGNVTGRTYLTNDSTLAQLVQQSGGDVIAQPPTTPTTPPTTPITPPTTPTTPPTANRFPDISGDIYANAINRAVQLGFISGFAEDNTFRPKASLSREQLVSIVIDGLEIPNRPAVTANPYPDVPTTRWSAPKIQLARDLGLVSGYGDGTFKPTQPVTRAELLAVMRRAAEYKNQVTQLVSNQPGRTFSDTQGHWANSLISNMSEYCGIATPLNESGNAFFPNQTAQRNYAAAAMVRLLDCSQTTAGQ</sequence>
<evidence type="ECO:0000259" key="3">
    <source>
        <dbReference type="PROSITE" id="PS51272"/>
    </source>
</evidence>
<evidence type="ECO:0000256" key="2">
    <source>
        <dbReference type="SAM" id="SignalP"/>
    </source>
</evidence>
<evidence type="ECO:0000313" key="5">
    <source>
        <dbReference type="Proteomes" id="UP000050465"/>
    </source>
</evidence>
<gene>
    <name evidence="4" type="ORF">HLUCCA11_16380</name>
</gene>
<proteinExistence type="predicted"/>
<feature type="chain" id="PRO_5006147484" description="SLH domain-containing protein" evidence="2">
    <location>
        <begin position="29"/>
        <end position="454"/>
    </location>
</feature>
<dbReference type="EMBL" id="LJZR01000024">
    <property type="protein sequence ID" value="KPQ34000.1"/>
    <property type="molecule type" value="Genomic_DNA"/>
</dbReference>
<reference evidence="4 5" key="1">
    <citation type="submission" date="2015-09" db="EMBL/GenBank/DDBJ databases">
        <title>Identification and resolution of microdiversity through metagenomic sequencing of parallel consortia.</title>
        <authorList>
            <person name="Nelson W.C."/>
            <person name="Romine M.F."/>
            <person name="Lindemann S.R."/>
        </authorList>
    </citation>
    <scope>NUCLEOTIDE SEQUENCE [LARGE SCALE GENOMIC DNA]</scope>
    <source>
        <strain evidence="4">Ana</strain>
    </source>
</reference>
<dbReference type="STRING" id="1666911.HLUCCA11_16380"/>
<feature type="region of interest" description="Disordered" evidence="1">
    <location>
        <begin position="235"/>
        <end position="259"/>
    </location>
</feature>
<feature type="signal peptide" evidence="2">
    <location>
        <begin position="1"/>
        <end position="28"/>
    </location>
</feature>
<accession>A0A0P7ZUN1</accession>
<dbReference type="Proteomes" id="UP000050465">
    <property type="component" value="Unassembled WGS sequence"/>
</dbReference>
<evidence type="ECO:0000256" key="1">
    <source>
        <dbReference type="SAM" id="MobiDB-lite"/>
    </source>
</evidence>
<dbReference type="PATRIC" id="fig|1666911.3.peg.984"/>
<dbReference type="PANTHER" id="PTHR43308">
    <property type="entry name" value="OUTER MEMBRANE PROTEIN ALPHA-RELATED"/>
    <property type="match status" value="1"/>
</dbReference>
<dbReference type="InterPro" id="IPR022222">
    <property type="entry name" value="DUF3747"/>
</dbReference>
<name>A0A0P7ZUN1_9CYAN</name>
<dbReference type="InterPro" id="IPR051465">
    <property type="entry name" value="Cell_Envelope_Struct_Comp"/>
</dbReference>
<feature type="domain" description="SLH" evidence="3">
    <location>
        <begin position="260"/>
        <end position="322"/>
    </location>
</feature>
<feature type="domain" description="SLH" evidence="3">
    <location>
        <begin position="389"/>
        <end position="454"/>
    </location>
</feature>